<feature type="repeat" description="TPR" evidence="8">
    <location>
        <begin position="19"/>
        <end position="52"/>
    </location>
</feature>
<dbReference type="InterPro" id="IPR029489">
    <property type="entry name" value="OGT/SEC/SPY_C"/>
</dbReference>
<evidence type="ECO:0000256" key="5">
    <source>
        <dbReference type="ARBA" id="ARBA00022679"/>
    </source>
</evidence>
<dbReference type="SMART" id="SM00028">
    <property type="entry name" value="TPR"/>
    <property type="match status" value="3"/>
</dbReference>
<dbReference type="Proteomes" id="UP000789375">
    <property type="component" value="Unassembled WGS sequence"/>
</dbReference>
<dbReference type="InterPro" id="IPR011990">
    <property type="entry name" value="TPR-like_helical_dom_sf"/>
</dbReference>
<dbReference type="Pfam" id="PF13844">
    <property type="entry name" value="Glyco_transf_41"/>
    <property type="match status" value="2"/>
</dbReference>
<feature type="domain" description="O-GlcNAc transferase C-terminal" evidence="9">
    <location>
        <begin position="810"/>
        <end position="966"/>
    </location>
</feature>
<dbReference type="PANTHER" id="PTHR44998:SF1">
    <property type="entry name" value="UDP-N-ACETYLGLUCOSAMINE--PEPTIDE N-ACETYLGLUCOSAMINYLTRANSFERASE 110 KDA SUBUNIT"/>
    <property type="match status" value="1"/>
</dbReference>
<feature type="domain" description="O-GlcNAc transferase C-terminal" evidence="9">
    <location>
        <begin position="610"/>
        <end position="731"/>
    </location>
</feature>
<name>A0A9N9AQD8_FUNMO</name>
<keyword evidence="6" id="KW-0677">Repeat</keyword>
<comment type="pathway">
    <text evidence="1">Protein modification; protein glycosylation.</text>
</comment>
<dbReference type="Gene3D" id="1.25.40.10">
    <property type="entry name" value="Tetratricopeptide repeat domain"/>
    <property type="match status" value="2"/>
</dbReference>
<dbReference type="PANTHER" id="PTHR44998">
    <property type="match status" value="1"/>
</dbReference>
<dbReference type="PROSITE" id="PS50005">
    <property type="entry name" value="TPR"/>
    <property type="match status" value="1"/>
</dbReference>
<evidence type="ECO:0000256" key="3">
    <source>
        <dbReference type="ARBA" id="ARBA00011970"/>
    </source>
</evidence>
<proteinExistence type="inferred from homology"/>
<dbReference type="EMBL" id="CAJVPP010001138">
    <property type="protein sequence ID" value="CAG8536425.1"/>
    <property type="molecule type" value="Genomic_DNA"/>
</dbReference>
<dbReference type="EC" id="2.4.1.255" evidence="3"/>
<gene>
    <name evidence="10" type="ORF">FMOSSE_LOCUS5763</name>
</gene>
<dbReference type="InterPro" id="IPR019734">
    <property type="entry name" value="TPR_rpt"/>
</dbReference>
<dbReference type="SUPFAM" id="SSF48452">
    <property type="entry name" value="TPR-like"/>
    <property type="match status" value="1"/>
</dbReference>
<evidence type="ECO:0000313" key="10">
    <source>
        <dbReference type="EMBL" id="CAG8536425.1"/>
    </source>
</evidence>
<comment type="similarity">
    <text evidence="2">Belongs to the glycosyltransferase 41 family. O-GlcNAc transferase subfamily.</text>
</comment>
<dbReference type="AlphaFoldDB" id="A0A9N9AQD8"/>
<dbReference type="Gene3D" id="3.40.50.11380">
    <property type="match status" value="1"/>
</dbReference>
<comment type="caution">
    <text evidence="10">The sequence shown here is derived from an EMBL/GenBank/DDBJ whole genome shotgun (WGS) entry which is preliminary data.</text>
</comment>
<evidence type="ECO:0000313" key="11">
    <source>
        <dbReference type="Proteomes" id="UP000789375"/>
    </source>
</evidence>
<keyword evidence="7 8" id="KW-0802">TPR repeat</keyword>
<keyword evidence="11" id="KW-1185">Reference proteome</keyword>
<protein>
    <recommendedName>
        <fullName evidence="3">protein O-GlcNAc transferase</fullName>
        <ecNumber evidence="3">2.4.1.255</ecNumber>
    </recommendedName>
</protein>
<evidence type="ECO:0000256" key="2">
    <source>
        <dbReference type="ARBA" id="ARBA00005386"/>
    </source>
</evidence>
<dbReference type="Gene3D" id="3.40.50.2000">
    <property type="entry name" value="Glycogen Phosphorylase B"/>
    <property type="match status" value="1"/>
</dbReference>
<organism evidence="10 11">
    <name type="scientific">Funneliformis mosseae</name>
    <name type="common">Endomycorrhizal fungus</name>
    <name type="synonym">Glomus mosseae</name>
    <dbReference type="NCBI Taxonomy" id="27381"/>
    <lineage>
        <taxon>Eukaryota</taxon>
        <taxon>Fungi</taxon>
        <taxon>Fungi incertae sedis</taxon>
        <taxon>Mucoromycota</taxon>
        <taxon>Glomeromycotina</taxon>
        <taxon>Glomeromycetes</taxon>
        <taxon>Glomerales</taxon>
        <taxon>Glomeraceae</taxon>
        <taxon>Funneliformis</taxon>
    </lineage>
</organism>
<reference evidence="10" key="1">
    <citation type="submission" date="2021-06" db="EMBL/GenBank/DDBJ databases">
        <authorList>
            <person name="Kallberg Y."/>
            <person name="Tangrot J."/>
            <person name="Rosling A."/>
        </authorList>
    </citation>
    <scope>NUCLEOTIDE SEQUENCE</scope>
    <source>
        <strain evidence="10">87-6 pot B 2015</strain>
    </source>
</reference>
<keyword evidence="5" id="KW-0808">Transferase</keyword>
<evidence type="ECO:0000256" key="8">
    <source>
        <dbReference type="PROSITE-ProRule" id="PRU00339"/>
    </source>
</evidence>
<evidence type="ECO:0000259" key="9">
    <source>
        <dbReference type="Pfam" id="PF13844"/>
    </source>
</evidence>
<keyword evidence="4" id="KW-0328">Glycosyltransferase</keyword>
<evidence type="ECO:0000256" key="4">
    <source>
        <dbReference type="ARBA" id="ARBA00022676"/>
    </source>
</evidence>
<evidence type="ECO:0000256" key="6">
    <source>
        <dbReference type="ARBA" id="ARBA00022737"/>
    </source>
</evidence>
<evidence type="ECO:0000256" key="1">
    <source>
        <dbReference type="ARBA" id="ARBA00004922"/>
    </source>
</evidence>
<dbReference type="GO" id="GO:0097363">
    <property type="term" value="F:protein O-acetylglucosaminyltransferase activity"/>
    <property type="evidence" value="ECO:0007669"/>
    <property type="project" value="UniProtKB-EC"/>
</dbReference>
<accession>A0A9N9AQD8</accession>
<sequence length="1038" mass="118747">MQDLIGSNLEILKLQSDNAEAMVELAKAYWSVGNYSQAIIHAKKSVLHKPTDWMWIDSVITAFMNPNCNYHNEALEVLDSVISRLDTIKHTIPNTELNQIQTLYRRRALVKQYLSRYEDYIEDLINIIVIACANHIQFIDLIDHILGCCNFYGYCIQNYVNVQQTVTLLNGLQPHSFVNSPIPSYFMDPDFVLTGLLLYLFPFAHGYLPGHTFIINFNEREFAQKDAASAFFEIAKAFETDPVKCSKFLNATPMRSISLLLLYMSIAAYPTTEAFLLLAEVLTKISDSVTMGQEILDGPNLALKFLCKAGLLDQNNPDIYMAMADIYWRQNNLIEATFIYQKIYGRNKPHDDEITRRYVLGCNVTGEKCRSEGRWEEALKLFETAYTINSDNTDALTFYSQALNSVCDWSKRGGVGVFYVDQGNTLMFSNIPKKVGMMGKVSDVVDNFIKEGAKFGDGVIQRFGGLHKLFNSLCVGLNTDDACYKWLKARADLIVATKNPPSLKNEGGFILRLINKLTRRVQRRWYLEFYGNQVIATSPQPAICKNVKYGDKYLRPKVPPGLPQPSPSPVQPWYTFTYDLSPKQIRLVSHRQALHIAYDAFTANWLPETSVFELHNRQHFEVYVYALNPDDGSLYRAKIVAGCDHFRDCSGSSTKDICDQIIQDGIHILLNLNGYTAGDRNHIFAARPAPIQMQHMGFAGTMGGLWTDYNIVDDMIVPSMLTNEEAYKRKVKHHVGDICEELDPEDDDDNIWVYPEKTLSLPDTYFVNDHKQGFRDDLHIRGTVFATRLDIQWTLEEDKRWKMRQQLFPNIPDDWVIFANFNQLYKIDPVIFKVWLEILEQVPNSILWLLKFPADGAKNLYNTAVQWAGVGVASRIHFTEIAGKHDHILRGRVADLVLDTPQVNAHTTACDILWSGTPILTLCGNDHKWCSRVAASICKSTGFGDKMIAKDHADYERRAIELARSVRYNYWQPNPHFMPPQVHRSGFGELVELRKKIFLNRDNMRLFDTQRIVANLEKGYAMAWELWVTDNEKNIKVV</sequence>
<evidence type="ECO:0000256" key="7">
    <source>
        <dbReference type="ARBA" id="ARBA00022803"/>
    </source>
</evidence>